<name>A0ABN2DB11_9ACTN</name>
<evidence type="ECO:0000256" key="3">
    <source>
        <dbReference type="ARBA" id="ARBA00008766"/>
    </source>
</evidence>
<dbReference type="Proteomes" id="UP001501705">
    <property type="component" value="Unassembled WGS sequence"/>
</dbReference>
<protein>
    <recommendedName>
        <fullName evidence="4">Xaa-Pro aminopeptidase</fullName>
        <ecNumber evidence="4">3.4.11.9</ecNumber>
    </recommendedName>
</protein>
<comment type="similarity">
    <text evidence="3 8">Belongs to the peptidase M24B family.</text>
</comment>
<gene>
    <name evidence="11" type="ORF">GCM10009804_30790</name>
</gene>
<dbReference type="InterPro" id="IPR007865">
    <property type="entry name" value="Aminopep_P_N"/>
</dbReference>
<evidence type="ECO:0000256" key="7">
    <source>
        <dbReference type="ARBA" id="ARBA00023211"/>
    </source>
</evidence>
<evidence type="ECO:0000256" key="9">
    <source>
        <dbReference type="SAM" id="MobiDB-lite"/>
    </source>
</evidence>
<feature type="region of interest" description="Disordered" evidence="9">
    <location>
        <begin position="27"/>
        <end position="57"/>
    </location>
</feature>
<feature type="compositionally biased region" description="Low complexity" evidence="9">
    <location>
        <begin position="27"/>
        <end position="43"/>
    </location>
</feature>
<dbReference type="InterPro" id="IPR036005">
    <property type="entry name" value="Creatinase/aminopeptidase-like"/>
</dbReference>
<evidence type="ECO:0000313" key="11">
    <source>
        <dbReference type="EMBL" id="GAA1572301.1"/>
    </source>
</evidence>
<dbReference type="SUPFAM" id="SSF53092">
    <property type="entry name" value="Creatinase/prolidase N-terminal domain"/>
    <property type="match status" value="1"/>
</dbReference>
<dbReference type="Pfam" id="PF05195">
    <property type="entry name" value="AMP_N"/>
    <property type="match status" value="1"/>
</dbReference>
<evidence type="ECO:0000256" key="2">
    <source>
        <dbReference type="ARBA" id="ARBA00001936"/>
    </source>
</evidence>
<keyword evidence="12" id="KW-1185">Reference proteome</keyword>
<dbReference type="SUPFAM" id="SSF55920">
    <property type="entry name" value="Creatinase/aminopeptidase"/>
    <property type="match status" value="1"/>
</dbReference>
<evidence type="ECO:0000256" key="8">
    <source>
        <dbReference type="RuleBase" id="RU000590"/>
    </source>
</evidence>
<evidence type="ECO:0000313" key="12">
    <source>
        <dbReference type="Proteomes" id="UP001501705"/>
    </source>
</evidence>
<comment type="catalytic activity">
    <reaction evidence="1">
        <text>Release of any N-terminal amino acid, including proline, that is linked to proline, even from a dipeptide or tripeptide.</text>
        <dbReference type="EC" id="3.4.11.9"/>
    </reaction>
</comment>
<dbReference type="SMART" id="SM01011">
    <property type="entry name" value="AMP_N"/>
    <property type="match status" value="1"/>
</dbReference>
<comment type="cofactor">
    <cofactor evidence="2">
        <name>Mn(2+)</name>
        <dbReference type="ChEBI" id="CHEBI:29035"/>
    </cofactor>
</comment>
<dbReference type="EMBL" id="BAAAPH010000008">
    <property type="protein sequence ID" value="GAA1572301.1"/>
    <property type="molecule type" value="Genomic_DNA"/>
</dbReference>
<keyword evidence="11" id="KW-0031">Aminopeptidase</keyword>
<dbReference type="PANTHER" id="PTHR43226">
    <property type="entry name" value="XAA-PRO AMINOPEPTIDASE 3"/>
    <property type="match status" value="1"/>
</dbReference>
<dbReference type="Gene3D" id="3.40.350.10">
    <property type="entry name" value="Creatinase/prolidase N-terminal domain"/>
    <property type="match status" value="1"/>
</dbReference>
<keyword evidence="11" id="KW-0645">Protease</keyword>
<dbReference type="InterPro" id="IPR029149">
    <property type="entry name" value="Creatin/AminoP/Spt16_N"/>
</dbReference>
<accession>A0ABN2DB11</accession>
<feature type="domain" description="Aminopeptidase P N-terminal" evidence="10">
    <location>
        <begin position="76"/>
        <end position="218"/>
    </location>
</feature>
<evidence type="ECO:0000256" key="5">
    <source>
        <dbReference type="ARBA" id="ARBA00022723"/>
    </source>
</evidence>
<dbReference type="Gene3D" id="3.90.230.10">
    <property type="entry name" value="Creatinase/methionine aminopeptidase superfamily"/>
    <property type="match status" value="1"/>
</dbReference>
<evidence type="ECO:0000256" key="6">
    <source>
        <dbReference type="ARBA" id="ARBA00022801"/>
    </source>
</evidence>
<dbReference type="InterPro" id="IPR052433">
    <property type="entry name" value="X-Pro_dipept-like"/>
</dbReference>
<dbReference type="CDD" id="cd01087">
    <property type="entry name" value="Prolidase"/>
    <property type="match status" value="1"/>
</dbReference>
<proteinExistence type="inferred from homology"/>
<keyword evidence="7" id="KW-0464">Manganese</keyword>
<dbReference type="PANTHER" id="PTHR43226:SF4">
    <property type="entry name" value="XAA-PRO AMINOPEPTIDASE 3"/>
    <property type="match status" value="1"/>
</dbReference>
<evidence type="ECO:0000256" key="1">
    <source>
        <dbReference type="ARBA" id="ARBA00001424"/>
    </source>
</evidence>
<dbReference type="InterPro" id="IPR001131">
    <property type="entry name" value="Peptidase_M24B_aminopep-P_CS"/>
</dbReference>
<organism evidence="11 12">
    <name type="scientific">Kribbella hippodromi</name>
    <dbReference type="NCBI Taxonomy" id="434347"/>
    <lineage>
        <taxon>Bacteria</taxon>
        <taxon>Bacillati</taxon>
        <taxon>Actinomycetota</taxon>
        <taxon>Actinomycetes</taxon>
        <taxon>Propionibacteriales</taxon>
        <taxon>Kribbellaceae</taxon>
        <taxon>Kribbella</taxon>
    </lineage>
</organism>
<dbReference type="RefSeq" id="WP_344234179.1">
    <property type="nucleotide sequence ID" value="NZ_BAAAPH010000008.1"/>
</dbReference>
<dbReference type="PROSITE" id="PS00491">
    <property type="entry name" value="PROLINE_PEPTIDASE"/>
    <property type="match status" value="1"/>
</dbReference>
<evidence type="ECO:0000256" key="4">
    <source>
        <dbReference type="ARBA" id="ARBA00012574"/>
    </source>
</evidence>
<dbReference type="InterPro" id="IPR000994">
    <property type="entry name" value="Pept_M24"/>
</dbReference>
<comment type="caution">
    <text evidence="11">The sequence shown here is derived from an EMBL/GenBank/DDBJ whole genome shotgun (WGS) entry which is preliminary data.</text>
</comment>
<dbReference type="Pfam" id="PF00557">
    <property type="entry name" value="Peptidase_M24"/>
    <property type="match status" value="1"/>
</dbReference>
<sequence>MTDTTADTTASATDAADVAVQAGAVETGAVETGAAETGAESSAPKTASHDNEPSPKLRAFMNAGWADSERHDLGLADVGGWAAKRRDALSQAFPGERLVIPAGTYKVRSNDTDYVFRPHTDYVWLTGNQTSDAVLVLEPNGTTGHDPVLYFRPRADRSQGEEFWRDRMYGELWAGRRPSLTETAKEFGIETRHVDQLADALKGDVPTRVRRAEDQSIASLLSGAKTDDLKDNELAATLSELRLVKDAYELEQLRDAVAITHRGFSDVLAEMDQVRKYGERWIEGTFWRRARAEGNDVGYTSIAAAGPHATTLHWIENDGTVDDGTLMLLDMGVENRQLYTADITRTLPVNGEFTPRQRDLYQLVLDAQNAGIAALTPGAAFRAGHEAAMEVIVHGLDAMELLPVPAAEALDPESRLYQRYTLHGVSHMLGLDVHDCASARNETYRQGTVQPGYVLTVEPGLYFQSDDLTVPEDLRGIGIRIEDDILITETGPESLSKAMPRTIEEIQTWMAP</sequence>
<dbReference type="EC" id="3.4.11.9" evidence="4"/>
<dbReference type="GO" id="GO:0004177">
    <property type="term" value="F:aminopeptidase activity"/>
    <property type="evidence" value="ECO:0007669"/>
    <property type="project" value="UniProtKB-KW"/>
</dbReference>
<reference evidence="11 12" key="1">
    <citation type="journal article" date="2019" name="Int. J. Syst. Evol. Microbiol.">
        <title>The Global Catalogue of Microorganisms (GCM) 10K type strain sequencing project: providing services to taxonomists for standard genome sequencing and annotation.</title>
        <authorList>
            <consortium name="The Broad Institute Genomics Platform"/>
            <consortium name="The Broad Institute Genome Sequencing Center for Infectious Disease"/>
            <person name="Wu L."/>
            <person name="Ma J."/>
        </authorList>
    </citation>
    <scope>NUCLEOTIDE SEQUENCE [LARGE SCALE GENOMIC DNA]</scope>
    <source>
        <strain evidence="11 12">JCM 15572</strain>
    </source>
</reference>
<keyword evidence="5 8" id="KW-0479">Metal-binding</keyword>
<evidence type="ECO:0000259" key="10">
    <source>
        <dbReference type="SMART" id="SM01011"/>
    </source>
</evidence>
<keyword evidence="6" id="KW-0378">Hydrolase</keyword>